<comment type="similarity">
    <text evidence="2 7">Belongs to the dihydrofolate reductase family.</text>
</comment>
<dbReference type="PRINTS" id="PR00070">
    <property type="entry name" value="DHFR"/>
</dbReference>
<dbReference type="GO" id="GO:0046452">
    <property type="term" value="P:dihydrofolate metabolic process"/>
    <property type="evidence" value="ECO:0007669"/>
    <property type="project" value="TreeGrafter"/>
</dbReference>
<dbReference type="GO" id="GO:0050661">
    <property type="term" value="F:NADP binding"/>
    <property type="evidence" value="ECO:0007669"/>
    <property type="project" value="InterPro"/>
</dbReference>
<evidence type="ECO:0000259" key="8">
    <source>
        <dbReference type="PROSITE" id="PS51330"/>
    </source>
</evidence>
<dbReference type="Proteomes" id="UP000023067">
    <property type="component" value="Unassembled WGS sequence"/>
</dbReference>
<evidence type="ECO:0000256" key="7">
    <source>
        <dbReference type="PIRNR" id="PIRNR000194"/>
    </source>
</evidence>
<dbReference type="GO" id="GO:0005829">
    <property type="term" value="C:cytosol"/>
    <property type="evidence" value="ECO:0007669"/>
    <property type="project" value="TreeGrafter"/>
</dbReference>
<dbReference type="Pfam" id="PF00186">
    <property type="entry name" value="DHFR_1"/>
    <property type="match status" value="1"/>
</dbReference>
<dbReference type="CDD" id="cd00209">
    <property type="entry name" value="DHFR"/>
    <property type="match status" value="1"/>
</dbReference>
<dbReference type="GO" id="GO:0046654">
    <property type="term" value="P:tetrahydrofolate biosynthetic process"/>
    <property type="evidence" value="ECO:0007669"/>
    <property type="project" value="UniProtKB-UniPathway"/>
</dbReference>
<dbReference type="STRING" id="396014.BF93_03965"/>
<keyword evidence="4 7" id="KW-0554">One-carbon metabolism</keyword>
<comment type="catalytic activity">
    <reaction evidence="7">
        <text>(6S)-5,6,7,8-tetrahydrofolate + NADP(+) = 7,8-dihydrofolate + NADPH + H(+)</text>
        <dbReference type="Rhea" id="RHEA:15009"/>
        <dbReference type="ChEBI" id="CHEBI:15378"/>
        <dbReference type="ChEBI" id="CHEBI:57451"/>
        <dbReference type="ChEBI" id="CHEBI:57453"/>
        <dbReference type="ChEBI" id="CHEBI:57783"/>
        <dbReference type="ChEBI" id="CHEBI:58349"/>
        <dbReference type="EC" id="1.5.1.3"/>
    </reaction>
</comment>
<dbReference type="InterPro" id="IPR024072">
    <property type="entry name" value="DHFR-like_dom_sf"/>
</dbReference>
<proteinExistence type="inferred from homology"/>
<keyword evidence="5 7" id="KW-0521">NADP</keyword>
<gene>
    <name evidence="9" type="ORF">BF93_03965</name>
</gene>
<evidence type="ECO:0000313" key="10">
    <source>
        <dbReference type="Proteomes" id="UP000023067"/>
    </source>
</evidence>
<dbReference type="PROSITE" id="PS51330">
    <property type="entry name" value="DHFR_2"/>
    <property type="match status" value="1"/>
</dbReference>
<dbReference type="EMBL" id="JDYK01000016">
    <property type="protein sequence ID" value="EWS80346.1"/>
    <property type="molecule type" value="Genomic_DNA"/>
</dbReference>
<dbReference type="EC" id="1.5.1.3" evidence="3 7"/>
<sequence length="155" mass="17241">MPWHLPEDLRHFSRTTAGSPVVMGRRTWESFPPRYRPLPGRTNIVITSDDAFAAEGARRARDLEEALALASADLDRREAEGQEAGTTWVIGGGRVYREAMDRADLLVVTEIDLEVAGDTTAPEIPGEARLAEADPPQGWHESASGLRYRILRYSR</sequence>
<comment type="pathway">
    <text evidence="1 7">Cofactor biosynthesis; tetrahydrofolate biosynthesis; 5,6,7,8-tetrahydrofolate from 7,8-dihydrofolate: step 1/1.</text>
</comment>
<reference evidence="9 10" key="1">
    <citation type="submission" date="2014-02" db="EMBL/GenBank/DDBJ databases">
        <title>Genome sequence of Brachybacterium phenoliresistens strain W13A50.</title>
        <authorList>
            <person name="Wang X."/>
        </authorList>
    </citation>
    <scope>NUCLEOTIDE SEQUENCE [LARGE SCALE GENOMIC DNA]</scope>
    <source>
        <strain evidence="9 10">W13A50</strain>
    </source>
</reference>
<feature type="domain" description="DHFR" evidence="8">
    <location>
        <begin position="1"/>
        <end position="155"/>
    </location>
</feature>
<dbReference type="InterPro" id="IPR012259">
    <property type="entry name" value="DHFR"/>
</dbReference>
<dbReference type="SUPFAM" id="SSF53597">
    <property type="entry name" value="Dihydrofolate reductase-like"/>
    <property type="match status" value="1"/>
</dbReference>
<dbReference type="AlphaFoldDB" id="Z9JRA9"/>
<dbReference type="UniPathway" id="UPA00077">
    <property type="reaction ID" value="UER00158"/>
</dbReference>
<evidence type="ECO:0000313" key="9">
    <source>
        <dbReference type="EMBL" id="EWS80346.1"/>
    </source>
</evidence>
<keyword evidence="6 7" id="KW-0560">Oxidoreductase</keyword>
<dbReference type="InterPro" id="IPR001796">
    <property type="entry name" value="DHFR_dom"/>
</dbReference>
<dbReference type="PANTHER" id="PTHR48069">
    <property type="entry name" value="DIHYDROFOLATE REDUCTASE"/>
    <property type="match status" value="1"/>
</dbReference>
<comment type="caution">
    <text evidence="9">The sequence shown here is derived from an EMBL/GenBank/DDBJ whole genome shotgun (WGS) entry which is preliminary data.</text>
</comment>
<comment type="function">
    <text evidence="7">Key enzyme in folate metabolism. Catalyzes an essential reaction for de novo glycine and purine synthesis, and for DNA precursor synthesis.</text>
</comment>
<dbReference type="eggNOG" id="COG0262">
    <property type="taxonomic scope" value="Bacteria"/>
</dbReference>
<organism evidence="9 10">
    <name type="scientific">Brachybacterium phenoliresistens</name>
    <dbReference type="NCBI Taxonomy" id="396014"/>
    <lineage>
        <taxon>Bacteria</taxon>
        <taxon>Bacillati</taxon>
        <taxon>Actinomycetota</taxon>
        <taxon>Actinomycetes</taxon>
        <taxon>Micrococcales</taxon>
        <taxon>Dermabacteraceae</taxon>
        <taxon>Brachybacterium</taxon>
    </lineage>
</organism>
<name>Z9JRA9_9MICO</name>
<evidence type="ECO:0000256" key="5">
    <source>
        <dbReference type="ARBA" id="ARBA00022857"/>
    </source>
</evidence>
<dbReference type="PIRSF" id="PIRSF000194">
    <property type="entry name" value="DHFR"/>
    <property type="match status" value="1"/>
</dbReference>
<evidence type="ECO:0000256" key="6">
    <source>
        <dbReference type="ARBA" id="ARBA00023002"/>
    </source>
</evidence>
<evidence type="ECO:0000256" key="3">
    <source>
        <dbReference type="ARBA" id="ARBA00012856"/>
    </source>
</evidence>
<dbReference type="PANTHER" id="PTHR48069:SF3">
    <property type="entry name" value="DIHYDROFOLATE REDUCTASE"/>
    <property type="match status" value="1"/>
</dbReference>
<accession>Z9JRA9</accession>
<dbReference type="HOGENOM" id="CLU_043966_5_0_11"/>
<evidence type="ECO:0000256" key="2">
    <source>
        <dbReference type="ARBA" id="ARBA00009539"/>
    </source>
</evidence>
<protein>
    <recommendedName>
        <fullName evidence="3 7">Dihydrofolate reductase</fullName>
        <ecNumber evidence="3 7">1.5.1.3</ecNumber>
    </recommendedName>
</protein>
<dbReference type="Gene3D" id="3.40.430.10">
    <property type="entry name" value="Dihydrofolate Reductase, subunit A"/>
    <property type="match status" value="1"/>
</dbReference>
<dbReference type="GO" id="GO:0004146">
    <property type="term" value="F:dihydrofolate reductase activity"/>
    <property type="evidence" value="ECO:0007669"/>
    <property type="project" value="UniProtKB-EC"/>
</dbReference>
<evidence type="ECO:0000256" key="1">
    <source>
        <dbReference type="ARBA" id="ARBA00004903"/>
    </source>
</evidence>
<evidence type="ECO:0000256" key="4">
    <source>
        <dbReference type="ARBA" id="ARBA00022563"/>
    </source>
</evidence>
<keyword evidence="10" id="KW-1185">Reference proteome</keyword>
<dbReference type="PATRIC" id="fig|396014.3.peg.2826"/>
<dbReference type="GO" id="GO:0046655">
    <property type="term" value="P:folic acid metabolic process"/>
    <property type="evidence" value="ECO:0007669"/>
    <property type="project" value="TreeGrafter"/>
</dbReference>
<dbReference type="GO" id="GO:0006730">
    <property type="term" value="P:one-carbon metabolic process"/>
    <property type="evidence" value="ECO:0007669"/>
    <property type="project" value="UniProtKB-KW"/>
</dbReference>